<sequence>YRKIQEVFIPAKRDKHGYRFGFAKLIDVHDVHILCLTRNKLFFGEKRLMVHLPRFAKGQKHETRRNEPQQKKKLISVGSQKKNALMVKINKVQHGSNNFYGLSFEVAVEDVRRLSQAYVARVSREGDAYITPKKVTYGRLVWDFFEKLGLAYGAFMYTNEHIKDKEHLDIGKFVMKTTHNIVINEVVKVKINDNIFHIKLVKEGCKECLNYFGCRNRRHKDSATFEELEDYKEEDKLNNNEDGQVGDLIPNFNFEIQNEKASKPLTVLLDQPPSHFQSSPTQEAADSEIIRCNRRNCASLEVSEDAGTKLWGLAKSIGKSKDDMAKRRRIQSQILVMRFEAILFHETKISGVSRSTIREIWGPSEYEWIAKDAKECQKVKDFMKAIDEQFESFEKVLDSTLMSKLSSMRLIGVVDDSLAIGKASYDNLWALKAILRNFEMVSGLKINFNKSNIIGINVEERFLDAAEQFLNCKKSSFPFKFLGIPVGANPHRCERWKVFESRLASWKAVLGEKNCFHEENPSRGASVMLLRRFREQICEGFPTFFTVLYPFFVLQPSLLPQYVFFEGDDTSRNHQERKEHALRRPYQTRARARVMGEVEEVQKHMMVDMEAMKEQMATMMEAMMSMKKIMEANAVVVAVTSTIAEVDLTPPPPYGLNQINHPTPDMVKSLLLWKEWEKLDHLEERLRAIEGGEDYAFANLEELFLVPNIITPPKLKVPNFDKYKGTTCPKNHLKMYCRKMGAYAKDEELLIHFFQESLTGVAVTWYTNLEPSRVHSWEDLMVAFVGQYQYNSDMAPDRMQL</sequence>
<gene>
    <name evidence="2" type="ORF">D0Y65_000513</name>
</gene>
<dbReference type="Proteomes" id="UP000289340">
    <property type="component" value="Chromosome 1"/>
</dbReference>
<feature type="non-terminal residue" evidence="2">
    <location>
        <position position="1"/>
    </location>
</feature>
<dbReference type="InterPro" id="IPR005162">
    <property type="entry name" value="Retrotrans_gag_dom"/>
</dbReference>
<protein>
    <recommendedName>
        <fullName evidence="1">Retrotransposon gag domain-containing protein</fullName>
    </recommendedName>
</protein>
<evidence type="ECO:0000259" key="1">
    <source>
        <dbReference type="Pfam" id="PF03732"/>
    </source>
</evidence>
<reference evidence="2 3" key="1">
    <citation type="submission" date="2018-09" db="EMBL/GenBank/DDBJ databases">
        <title>A high-quality reference genome of wild soybean provides a powerful tool to mine soybean genomes.</title>
        <authorList>
            <person name="Xie M."/>
            <person name="Chung C.Y.L."/>
            <person name="Li M.-W."/>
            <person name="Wong F.-L."/>
            <person name="Chan T.-F."/>
            <person name="Lam H.-M."/>
        </authorList>
    </citation>
    <scope>NUCLEOTIDE SEQUENCE [LARGE SCALE GENOMIC DNA]</scope>
    <source>
        <strain evidence="3">cv. W05</strain>
        <tissue evidence="2">Hypocotyl of etiolated seedlings</tissue>
    </source>
</reference>
<comment type="caution">
    <text evidence="2">The sequence shown here is derived from an EMBL/GenBank/DDBJ whole genome shotgun (WGS) entry which is preliminary data.</text>
</comment>
<dbReference type="PANTHER" id="PTHR33223">
    <property type="entry name" value="CCHC-TYPE DOMAIN-CONTAINING PROTEIN"/>
    <property type="match status" value="1"/>
</dbReference>
<accession>A0A445LZ31</accession>
<dbReference type="PANTHER" id="PTHR33223:SF8">
    <property type="entry name" value="OS04G0172440 PROTEIN"/>
    <property type="match status" value="1"/>
</dbReference>
<dbReference type="Pfam" id="PF03732">
    <property type="entry name" value="Retrotrans_gag"/>
    <property type="match status" value="1"/>
</dbReference>
<name>A0A445LZ31_GLYSO</name>
<dbReference type="EMBL" id="QZWG01000001">
    <property type="protein sequence ID" value="RZC28569.1"/>
    <property type="molecule type" value="Genomic_DNA"/>
</dbReference>
<dbReference type="AlphaFoldDB" id="A0A445LZ31"/>
<evidence type="ECO:0000313" key="2">
    <source>
        <dbReference type="EMBL" id="RZC28569.1"/>
    </source>
</evidence>
<evidence type="ECO:0000313" key="3">
    <source>
        <dbReference type="Proteomes" id="UP000289340"/>
    </source>
</evidence>
<proteinExistence type="predicted"/>
<organism evidence="2 3">
    <name type="scientific">Glycine soja</name>
    <name type="common">Wild soybean</name>
    <dbReference type="NCBI Taxonomy" id="3848"/>
    <lineage>
        <taxon>Eukaryota</taxon>
        <taxon>Viridiplantae</taxon>
        <taxon>Streptophyta</taxon>
        <taxon>Embryophyta</taxon>
        <taxon>Tracheophyta</taxon>
        <taxon>Spermatophyta</taxon>
        <taxon>Magnoliopsida</taxon>
        <taxon>eudicotyledons</taxon>
        <taxon>Gunneridae</taxon>
        <taxon>Pentapetalae</taxon>
        <taxon>rosids</taxon>
        <taxon>fabids</taxon>
        <taxon>Fabales</taxon>
        <taxon>Fabaceae</taxon>
        <taxon>Papilionoideae</taxon>
        <taxon>50 kb inversion clade</taxon>
        <taxon>NPAAA clade</taxon>
        <taxon>indigoferoid/millettioid clade</taxon>
        <taxon>Phaseoleae</taxon>
        <taxon>Glycine</taxon>
        <taxon>Glycine subgen. Soja</taxon>
    </lineage>
</organism>
<keyword evidence="3" id="KW-1185">Reference proteome</keyword>
<feature type="domain" description="Retrotransposon gag" evidence="1">
    <location>
        <begin position="753"/>
        <end position="796"/>
    </location>
</feature>